<evidence type="ECO:0000313" key="2">
    <source>
        <dbReference type="Proteomes" id="UP001595818"/>
    </source>
</evidence>
<dbReference type="Gene3D" id="1.10.8.340">
    <property type="entry name" value="PG0816-like"/>
    <property type="match status" value="1"/>
</dbReference>
<dbReference type="RefSeq" id="WP_377064248.1">
    <property type="nucleotide sequence ID" value="NZ_JBHSJJ010000005.1"/>
</dbReference>
<dbReference type="InterPro" id="IPR015082">
    <property type="entry name" value="DUF1896"/>
</dbReference>
<dbReference type="InterPro" id="IPR036297">
    <property type="entry name" value="PG0816-like_sf"/>
</dbReference>
<name>A0ABV9T0W6_9BACT</name>
<comment type="caution">
    <text evidence="1">The sequence shown here is derived from an EMBL/GenBank/DDBJ whole genome shotgun (WGS) entry which is preliminary data.</text>
</comment>
<evidence type="ECO:0000313" key="1">
    <source>
        <dbReference type="EMBL" id="MFC4872127.1"/>
    </source>
</evidence>
<gene>
    <name evidence="1" type="ORF">ACFPFU_10540</name>
</gene>
<keyword evidence="2" id="KW-1185">Reference proteome</keyword>
<dbReference type="SUPFAM" id="SSF140753">
    <property type="entry name" value="PG0816-like"/>
    <property type="match status" value="1"/>
</dbReference>
<sequence length="149" mass="17545">MKHILKEKLHNYLLSEHPDLLNDLQEDQGITAFIEQKVEGVTSLMEELGGQKIPEYIIVEKCMDALAGEFPPSRYNYILNVLEEEFSNDFLRFQANGILRWEVLNMLRECAQVFDAFDIDRPFEESRELYYAVTGTLHEYLMQQSQENY</sequence>
<dbReference type="Pfam" id="PF08989">
    <property type="entry name" value="DUF1896"/>
    <property type="match status" value="1"/>
</dbReference>
<protein>
    <submittedName>
        <fullName evidence="1">DUF1896 family protein</fullName>
    </submittedName>
</protein>
<accession>A0ABV9T0W6</accession>
<organism evidence="1 2">
    <name type="scientific">Negadavirga shengliensis</name>
    <dbReference type="NCBI Taxonomy" id="1389218"/>
    <lineage>
        <taxon>Bacteria</taxon>
        <taxon>Pseudomonadati</taxon>
        <taxon>Bacteroidota</taxon>
        <taxon>Cytophagia</taxon>
        <taxon>Cytophagales</taxon>
        <taxon>Cyclobacteriaceae</taxon>
        <taxon>Negadavirga</taxon>
    </lineage>
</organism>
<reference evidence="2" key="1">
    <citation type="journal article" date="2019" name="Int. J. Syst. Evol. Microbiol.">
        <title>The Global Catalogue of Microorganisms (GCM) 10K type strain sequencing project: providing services to taxonomists for standard genome sequencing and annotation.</title>
        <authorList>
            <consortium name="The Broad Institute Genomics Platform"/>
            <consortium name="The Broad Institute Genome Sequencing Center for Infectious Disease"/>
            <person name="Wu L."/>
            <person name="Ma J."/>
        </authorList>
    </citation>
    <scope>NUCLEOTIDE SEQUENCE [LARGE SCALE GENOMIC DNA]</scope>
    <source>
        <strain evidence="2">CGMCC 4.7466</strain>
    </source>
</reference>
<dbReference type="EMBL" id="JBHSJJ010000005">
    <property type="protein sequence ID" value="MFC4872127.1"/>
    <property type="molecule type" value="Genomic_DNA"/>
</dbReference>
<dbReference type="Proteomes" id="UP001595818">
    <property type="component" value="Unassembled WGS sequence"/>
</dbReference>
<proteinExistence type="predicted"/>